<accession>A0A7G9B518</accession>
<proteinExistence type="predicted"/>
<evidence type="ECO:0000313" key="2">
    <source>
        <dbReference type="EMBL" id="QNL44649.1"/>
    </source>
</evidence>
<dbReference type="AlphaFoldDB" id="A0A7G9B518"/>
<sequence length="288" mass="31052">MRRLVLTAAGALLLALLLLAARSGPSGGSSSSGSSPISPGSEAAVLTEEEALAKVQEHFGERDEATGNIFSIAFENMVNVDGADCYSFRVSWLVDGSHLSYLTNYIVSLDGSIMQEYLPDSPAGGSVSPEPQTAREAADSLFDLLRLSPGELKPSIDPEQGLTFTPCLPVSERNRTVTAEEFSSFFSDKELYTWGSLDDQAVSLTGSDYWARFVWDEDGAYFAPDTVTEGKLALGGEQDLSGAYPDCAFVDYCFNDTDGSVSFSLTLVLRQVEDTWYLRGLVHSQSGK</sequence>
<evidence type="ECO:0000256" key="1">
    <source>
        <dbReference type="SAM" id="SignalP"/>
    </source>
</evidence>
<organism evidence="2 3">
    <name type="scientific">Oscillibacter hominis</name>
    <dbReference type="NCBI Taxonomy" id="2763056"/>
    <lineage>
        <taxon>Bacteria</taxon>
        <taxon>Bacillati</taxon>
        <taxon>Bacillota</taxon>
        <taxon>Clostridia</taxon>
        <taxon>Eubacteriales</taxon>
        <taxon>Oscillospiraceae</taxon>
        <taxon>Oscillibacter</taxon>
    </lineage>
</organism>
<gene>
    <name evidence="2" type="ORF">H8790_00920</name>
</gene>
<feature type="signal peptide" evidence="1">
    <location>
        <begin position="1"/>
        <end position="20"/>
    </location>
</feature>
<name>A0A7G9B518_9FIRM</name>
<keyword evidence="1" id="KW-0732">Signal</keyword>
<dbReference type="EMBL" id="CP060490">
    <property type="protein sequence ID" value="QNL44649.1"/>
    <property type="molecule type" value="Genomic_DNA"/>
</dbReference>
<dbReference type="Proteomes" id="UP000515960">
    <property type="component" value="Chromosome"/>
</dbReference>
<dbReference type="RefSeq" id="WP_187333235.1">
    <property type="nucleotide sequence ID" value="NZ_CP060490.1"/>
</dbReference>
<dbReference type="KEGG" id="ohi:H8790_00920"/>
<evidence type="ECO:0000313" key="3">
    <source>
        <dbReference type="Proteomes" id="UP000515960"/>
    </source>
</evidence>
<keyword evidence="3" id="KW-1185">Reference proteome</keyword>
<protein>
    <submittedName>
        <fullName evidence="2">Uncharacterized protein</fullName>
    </submittedName>
</protein>
<reference evidence="2 3" key="1">
    <citation type="submission" date="2020-08" db="EMBL/GenBank/DDBJ databases">
        <authorList>
            <person name="Liu C."/>
            <person name="Sun Q."/>
        </authorList>
    </citation>
    <scope>NUCLEOTIDE SEQUENCE [LARGE SCALE GENOMIC DNA]</scope>
    <source>
        <strain evidence="2 3">NSJ-62</strain>
    </source>
</reference>
<feature type="chain" id="PRO_5039708960" evidence="1">
    <location>
        <begin position="21"/>
        <end position="288"/>
    </location>
</feature>